<sequence>MGGDGGVDGGAGCGVVVVEWIDVGAGDPLVMSVGYVVGDVDGDFFSGGGCSADSGEGVVEGGGWGCGVGGGGQEGCRYGDVDADSGDGSVGVGGELAEDSTDFGIVFAGGADEDVVGPFEHGVDDGVRWVWGGLGGVVGDEFGEGVACGQTDEEGEPAGVMMCGAVRGCAG</sequence>
<protein>
    <submittedName>
        <fullName evidence="1">Uncharacterized protein</fullName>
    </submittedName>
</protein>
<dbReference type="EMBL" id="UFYA01000001">
    <property type="protein sequence ID" value="STD03556.1"/>
    <property type="molecule type" value="Genomic_DNA"/>
</dbReference>
<name>A0AA46BLB1_9MICO</name>
<proteinExistence type="predicted"/>
<dbReference type="Proteomes" id="UP000254118">
    <property type="component" value="Unassembled WGS sequence"/>
</dbReference>
<evidence type="ECO:0000313" key="2">
    <source>
        <dbReference type="Proteomes" id="UP000254118"/>
    </source>
</evidence>
<accession>A0AA46BLB1</accession>
<organism evidence="1 2">
    <name type="scientific">Dermatophilus congolensis</name>
    <dbReference type="NCBI Taxonomy" id="1863"/>
    <lineage>
        <taxon>Bacteria</taxon>
        <taxon>Bacillati</taxon>
        <taxon>Actinomycetota</taxon>
        <taxon>Actinomycetes</taxon>
        <taxon>Micrococcales</taxon>
        <taxon>Dermatophilaceae</taxon>
        <taxon>Dermatophilus</taxon>
    </lineage>
</organism>
<comment type="caution">
    <text evidence="1">The sequence shown here is derived from an EMBL/GenBank/DDBJ whole genome shotgun (WGS) entry which is preliminary data.</text>
</comment>
<evidence type="ECO:0000313" key="1">
    <source>
        <dbReference type="EMBL" id="STD03556.1"/>
    </source>
</evidence>
<dbReference type="AlphaFoldDB" id="A0AA46BLB1"/>
<gene>
    <name evidence="1" type="ORF">NCTC7915_00121</name>
</gene>
<reference evidence="1 2" key="1">
    <citation type="submission" date="2018-06" db="EMBL/GenBank/DDBJ databases">
        <authorList>
            <consortium name="Pathogen Informatics"/>
            <person name="Doyle S."/>
        </authorList>
    </citation>
    <scope>NUCLEOTIDE SEQUENCE [LARGE SCALE GENOMIC DNA]</scope>
    <source>
        <strain evidence="1 2">NCTC7915</strain>
    </source>
</reference>